<feature type="chain" id="PRO_5047164903" evidence="6">
    <location>
        <begin position="25"/>
        <end position="352"/>
    </location>
</feature>
<dbReference type="SUPFAM" id="SSF75005">
    <property type="entry name" value="Arabinanase/levansucrase/invertase"/>
    <property type="match status" value="1"/>
</dbReference>
<evidence type="ECO:0000313" key="7">
    <source>
        <dbReference type="EMBL" id="GAA2472119.1"/>
    </source>
</evidence>
<dbReference type="CDD" id="cd08999">
    <property type="entry name" value="GH43_ABN-like"/>
    <property type="match status" value="1"/>
</dbReference>
<dbReference type="GO" id="GO:0016787">
    <property type="term" value="F:hydrolase activity"/>
    <property type="evidence" value="ECO:0007669"/>
    <property type="project" value="UniProtKB-KW"/>
</dbReference>
<accession>A0ABN3KUF1</accession>
<dbReference type="PANTHER" id="PTHR42812:SF5">
    <property type="entry name" value="ENDO-ARABINASE"/>
    <property type="match status" value="1"/>
</dbReference>
<feature type="region of interest" description="Disordered" evidence="5">
    <location>
        <begin position="28"/>
        <end position="66"/>
    </location>
</feature>
<evidence type="ECO:0000256" key="4">
    <source>
        <dbReference type="RuleBase" id="RU361187"/>
    </source>
</evidence>
<keyword evidence="3 4" id="KW-0326">Glycosidase</keyword>
<dbReference type="Pfam" id="PF04616">
    <property type="entry name" value="Glyco_hydro_43"/>
    <property type="match status" value="1"/>
</dbReference>
<gene>
    <name evidence="7" type="ORF">GCM10009858_06820</name>
</gene>
<reference evidence="7 8" key="1">
    <citation type="journal article" date="2019" name="Int. J. Syst. Evol. Microbiol.">
        <title>The Global Catalogue of Microorganisms (GCM) 10K type strain sequencing project: providing services to taxonomists for standard genome sequencing and annotation.</title>
        <authorList>
            <consortium name="The Broad Institute Genomics Platform"/>
            <consortium name="The Broad Institute Genome Sequencing Center for Infectious Disease"/>
            <person name="Wu L."/>
            <person name="Ma J."/>
        </authorList>
    </citation>
    <scope>NUCLEOTIDE SEQUENCE [LARGE SCALE GENOMIC DNA]</scope>
    <source>
        <strain evidence="7 8">JCM 16259</strain>
    </source>
</reference>
<name>A0ABN3KUF1_9MICO</name>
<keyword evidence="8" id="KW-1185">Reference proteome</keyword>
<comment type="caution">
    <text evidence="7">The sequence shown here is derived from an EMBL/GenBank/DDBJ whole genome shotgun (WGS) entry which is preliminary data.</text>
</comment>
<sequence length="352" mass="37343">MSRTRPVLILALAAVLLAGCGSGATTPGDPVTASAPQSAPQPGSQAGAAAPSAAATNPVWPSNFPDPQILPDGKTWVAIATNGNGMNVQTLVSDDLATWTQGSDALPKVASWSTPGKVWAPEAHRFGDRWVLYYTTMAPDPAIQCIGLAVADDPKGPYRDTSSKPLVCESDQGGSIDASPFVASDGTAYLYWKNDGNAVGKDTWISVQRLSADGLRLEGEPKRLIRQDLPWEGQLVEAPFVWERDGVYHLFYSANDYGSDKYAVGHATASSPTGPFTKDPEPVLTSTDVAAGPGHCALLQTRDGRVLMVYHAWAPDSIGSEVPGRTMWLSEVTFEGRRVSVTPPRTQLPTGL</sequence>
<dbReference type="Gene3D" id="2.115.10.20">
    <property type="entry name" value="Glycosyl hydrolase domain, family 43"/>
    <property type="match status" value="1"/>
</dbReference>
<keyword evidence="2 4" id="KW-0378">Hydrolase</keyword>
<dbReference type="InterPro" id="IPR023296">
    <property type="entry name" value="Glyco_hydro_beta-prop_sf"/>
</dbReference>
<dbReference type="InterPro" id="IPR051795">
    <property type="entry name" value="Glycosyl_Hydrlase_43"/>
</dbReference>
<evidence type="ECO:0000313" key="8">
    <source>
        <dbReference type="Proteomes" id="UP001500730"/>
    </source>
</evidence>
<evidence type="ECO:0000256" key="2">
    <source>
        <dbReference type="ARBA" id="ARBA00022801"/>
    </source>
</evidence>
<keyword evidence="6" id="KW-0732">Signal</keyword>
<dbReference type="PANTHER" id="PTHR42812">
    <property type="entry name" value="BETA-XYLOSIDASE"/>
    <property type="match status" value="1"/>
</dbReference>
<feature type="compositionally biased region" description="Low complexity" evidence="5">
    <location>
        <begin position="33"/>
        <end position="55"/>
    </location>
</feature>
<protein>
    <submittedName>
        <fullName evidence="7">Glycoside hydrolase family 43 protein</fullName>
    </submittedName>
</protein>
<organism evidence="7 8">
    <name type="scientific">Terrabacter carboxydivorans</name>
    <dbReference type="NCBI Taxonomy" id="619730"/>
    <lineage>
        <taxon>Bacteria</taxon>
        <taxon>Bacillati</taxon>
        <taxon>Actinomycetota</taxon>
        <taxon>Actinomycetes</taxon>
        <taxon>Micrococcales</taxon>
        <taxon>Intrasporangiaceae</taxon>
        <taxon>Terrabacter</taxon>
    </lineage>
</organism>
<dbReference type="InterPro" id="IPR006710">
    <property type="entry name" value="Glyco_hydro_43"/>
</dbReference>
<comment type="similarity">
    <text evidence="1 4">Belongs to the glycosyl hydrolase 43 family.</text>
</comment>
<proteinExistence type="inferred from homology"/>
<feature type="signal peptide" evidence="6">
    <location>
        <begin position="1"/>
        <end position="24"/>
    </location>
</feature>
<evidence type="ECO:0000256" key="6">
    <source>
        <dbReference type="SAM" id="SignalP"/>
    </source>
</evidence>
<evidence type="ECO:0000256" key="5">
    <source>
        <dbReference type="SAM" id="MobiDB-lite"/>
    </source>
</evidence>
<dbReference type="EMBL" id="BAAARE010000002">
    <property type="protein sequence ID" value="GAA2472119.1"/>
    <property type="molecule type" value="Genomic_DNA"/>
</dbReference>
<dbReference type="Proteomes" id="UP001500730">
    <property type="component" value="Unassembled WGS sequence"/>
</dbReference>
<evidence type="ECO:0000256" key="1">
    <source>
        <dbReference type="ARBA" id="ARBA00009865"/>
    </source>
</evidence>
<evidence type="ECO:0000256" key="3">
    <source>
        <dbReference type="ARBA" id="ARBA00023295"/>
    </source>
</evidence>
<dbReference type="RefSeq" id="WP_344252943.1">
    <property type="nucleotide sequence ID" value="NZ_BAAARE010000002.1"/>
</dbReference>
<dbReference type="PROSITE" id="PS51257">
    <property type="entry name" value="PROKAR_LIPOPROTEIN"/>
    <property type="match status" value="1"/>
</dbReference>